<evidence type="ECO:0008006" key="3">
    <source>
        <dbReference type="Google" id="ProtNLM"/>
    </source>
</evidence>
<protein>
    <recommendedName>
        <fullName evidence="3">RNMT-activating mini protein</fullName>
    </recommendedName>
</protein>
<dbReference type="Proteomes" id="UP000076502">
    <property type="component" value="Unassembled WGS sequence"/>
</dbReference>
<organism evidence="1 2">
    <name type="scientific">Dufourea novaeangliae</name>
    <name type="common">Sweat bee</name>
    <dbReference type="NCBI Taxonomy" id="178035"/>
    <lineage>
        <taxon>Eukaryota</taxon>
        <taxon>Metazoa</taxon>
        <taxon>Ecdysozoa</taxon>
        <taxon>Arthropoda</taxon>
        <taxon>Hexapoda</taxon>
        <taxon>Insecta</taxon>
        <taxon>Pterygota</taxon>
        <taxon>Neoptera</taxon>
        <taxon>Endopterygota</taxon>
        <taxon>Hymenoptera</taxon>
        <taxon>Apocrita</taxon>
        <taxon>Aculeata</taxon>
        <taxon>Apoidea</taxon>
        <taxon>Anthophila</taxon>
        <taxon>Halictidae</taxon>
        <taxon>Rophitinae</taxon>
        <taxon>Dufourea</taxon>
    </lineage>
</organism>
<dbReference type="GO" id="GO:0106005">
    <property type="term" value="P:RNA 5'-cap (guanine-N7)-methylation"/>
    <property type="evidence" value="ECO:0007669"/>
    <property type="project" value="InterPro"/>
</dbReference>
<dbReference type="GO" id="GO:0003723">
    <property type="term" value="F:RNA binding"/>
    <property type="evidence" value="ECO:0007669"/>
    <property type="project" value="InterPro"/>
</dbReference>
<evidence type="ECO:0000313" key="1">
    <source>
        <dbReference type="EMBL" id="KZC09573.1"/>
    </source>
</evidence>
<sequence length="97" mass="12104">MENTSETDEQKNFLEECENEFKDRYTDKDSEFMKIKNMTLKRPPIVDPWYTPRYGQGRRNHSWDRRNNSYERRNNSCERRYNSGERRYNSWERHNNA</sequence>
<proteinExistence type="predicted"/>
<gene>
    <name evidence="1" type="ORF">WN55_00245</name>
</gene>
<dbReference type="EMBL" id="KQ434870">
    <property type="protein sequence ID" value="KZC09573.1"/>
    <property type="molecule type" value="Genomic_DNA"/>
</dbReference>
<accession>A0A154PCM5</accession>
<dbReference type="STRING" id="178035.A0A154PCM5"/>
<dbReference type="AlphaFoldDB" id="A0A154PCM5"/>
<dbReference type="Pfam" id="PF15320">
    <property type="entry name" value="RAM"/>
    <property type="match status" value="1"/>
</dbReference>
<dbReference type="GO" id="GO:0031533">
    <property type="term" value="C:mRNA capping enzyme complex"/>
    <property type="evidence" value="ECO:0007669"/>
    <property type="project" value="InterPro"/>
</dbReference>
<dbReference type="InterPro" id="IPR028271">
    <property type="entry name" value="RAMAC"/>
</dbReference>
<name>A0A154PCM5_DUFNO</name>
<keyword evidence="2" id="KW-1185">Reference proteome</keyword>
<evidence type="ECO:0000313" key="2">
    <source>
        <dbReference type="Proteomes" id="UP000076502"/>
    </source>
</evidence>
<reference evidence="1 2" key="1">
    <citation type="submission" date="2015-07" db="EMBL/GenBank/DDBJ databases">
        <title>The genome of Dufourea novaeangliae.</title>
        <authorList>
            <person name="Pan H."/>
            <person name="Kapheim K."/>
        </authorList>
    </citation>
    <scope>NUCLEOTIDE SEQUENCE [LARGE SCALE GENOMIC DNA]</scope>
    <source>
        <strain evidence="1">0120121106</strain>
        <tissue evidence="1">Whole body</tissue>
    </source>
</reference>